<accession>A0A5E7A191</accession>
<evidence type="ECO:0000313" key="4">
    <source>
        <dbReference type="Proteomes" id="UP000325375"/>
    </source>
</evidence>
<dbReference type="InterPro" id="IPR022060">
    <property type="entry name" value="DUF3616"/>
</dbReference>
<feature type="region of interest" description="Disordered" evidence="1">
    <location>
        <begin position="1"/>
        <end position="28"/>
    </location>
</feature>
<name>A0A5E7A191_PSEFL</name>
<evidence type="ECO:0000256" key="1">
    <source>
        <dbReference type="SAM" id="MobiDB-lite"/>
    </source>
</evidence>
<organism evidence="3 4">
    <name type="scientific">Pseudomonas fluorescens</name>
    <dbReference type="NCBI Taxonomy" id="294"/>
    <lineage>
        <taxon>Bacteria</taxon>
        <taxon>Pseudomonadati</taxon>
        <taxon>Pseudomonadota</taxon>
        <taxon>Gammaproteobacteria</taxon>
        <taxon>Pseudomonadales</taxon>
        <taxon>Pseudomonadaceae</taxon>
        <taxon>Pseudomonas</taxon>
    </lineage>
</organism>
<dbReference type="Proteomes" id="UP000325375">
    <property type="component" value="Unassembled WGS sequence"/>
</dbReference>
<evidence type="ECO:0000313" key="3">
    <source>
        <dbReference type="EMBL" id="VVN72660.1"/>
    </source>
</evidence>
<proteinExistence type="predicted"/>
<sequence>MSFPPSSKPSSSQEQDSHPDLTPDGVPVHPSGTVLTCVSSIDGVEELYLYDRTYTQIARGVGALERFLEPGTYHLRQRVGDAEAVEQFTVPSDTSSFSYTPRRLGFPSSISEPIHEERAHRGPVTTHQSRLYLLVRDSWCSAPADVTPADSSHLWTEVSKLGAETLKGEPLFDLQAEGTLEAEKGMFILDIPLEEGVFVLTQICASGRKRCMSIYLIKDWVTHLNFLSLRDLDSLEPIEINIDSASVIFQHCEDLTFCTKNALSLEVARKALSFGRTISGWAGKDNVAIEATAVFNPLLTLIDAQLCLQSKLRSEQIRIATLIDSTAAVLGSNFPDVLALRAAYRTIPVNDSPVPPSIATLEELIGPPLLRRSWEQLVAAYGATKMLNHVVPENYVVDETATWFIWSTMRDKDLQSARDIQVKKPTGKWTSIFQSLTDTGMTGLEKILPKVLFSKVLAGVTAVSRGPLDVIENSTDTSEHASPIDRSLIPTTLDESVTSLVTLVNQGELQEWLDCIQDLADRFLPPNSPLRTDPAVQQLLAGLELALDKVFVRTFGTEKLIRQVLASLKLPDDKVVAIVRKLAFFVIDEGSRANLERIVSLIVRGEAEPSPVNESSRGNSDWPRGLGASHETIRDELQVQVDPPGTLAAYHEALMIREAAVAHAPLNTDSQNDLAVNHTKIGEVLQIQGDGPRARALMSDRSNAAMLRFDPVFASLRDGLSVAEQIGDSLWVANDETTKLERLKIQDAAPGDVVRCDEHQSFQLLEYLDLPIPNQDAEIDIEGLAYAPESGYLWVAGSHSLKRKKAEAGNPTQKNIKRLSTVEADGNRFLLARIPVVQQNDGYVLARKVDTDGRTAAQLHGNNVCNELTTEIAGDDQLCDFLRIPGKDNGFDIEGLAVIGSRLLLGLRGPVLRGWAVLLEIEPELSDDSNDTLVLKKIGPSGRRYRKHFFALNGLGVRDLCTSGDDLLILAGPTMDLDGPVTVFRWRGGFASDEESVIFTDQLEKVLEVPFGQGNDHPEGMCLFESGEQLGEVLLILYDSAAKSRKHGATDVEGDLFILNCRSPRRHPGL</sequence>
<dbReference type="Pfam" id="PF12275">
    <property type="entry name" value="DUF3616"/>
    <property type="match status" value="1"/>
</dbReference>
<reference evidence="3 4" key="1">
    <citation type="submission" date="2019-09" db="EMBL/GenBank/DDBJ databases">
        <authorList>
            <person name="Chandra G."/>
            <person name="Truman W A."/>
        </authorList>
    </citation>
    <scope>NUCLEOTIDE SEQUENCE [LARGE SCALE GENOMIC DNA]</scope>
    <source>
        <strain evidence="3">PS718</strain>
    </source>
</reference>
<dbReference type="EMBL" id="CABVHX010000002">
    <property type="protein sequence ID" value="VVN72660.1"/>
    <property type="molecule type" value="Genomic_DNA"/>
</dbReference>
<protein>
    <recommendedName>
        <fullName evidence="2">DUF3616 domain-containing protein</fullName>
    </recommendedName>
</protein>
<feature type="domain" description="DUF3616" evidence="2">
    <location>
        <begin position="720"/>
        <end position="1055"/>
    </location>
</feature>
<dbReference type="AlphaFoldDB" id="A0A5E7A191"/>
<gene>
    <name evidence="3" type="ORF">PS718_00520</name>
</gene>
<feature type="compositionally biased region" description="Low complexity" evidence="1">
    <location>
        <begin position="1"/>
        <end position="12"/>
    </location>
</feature>
<evidence type="ECO:0000259" key="2">
    <source>
        <dbReference type="Pfam" id="PF12275"/>
    </source>
</evidence>